<dbReference type="Gene3D" id="3.20.20.450">
    <property type="entry name" value="EAL domain"/>
    <property type="match status" value="1"/>
</dbReference>
<dbReference type="Proteomes" id="UP000177515">
    <property type="component" value="Chromosome 2"/>
</dbReference>
<evidence type="ECO:0000259" key="3">
    <source>
        <dbReference type="PROSITE" id="PS50883"/>
    </source>
</evidence>
<dbReference type="SUPFAM" id="SSF141868">
    <property type="entry name" value="EAL domain-like"/>
    <property type="match status" value="1"/>
</dbReference>
<evidence type="ECO:0000313" key="4">
    <source>
        <dbReference type="EMBL" id="AOZ09891.1"/>
    </source>
</evidence>
<evidence type="ECO:0000256" key="1">
    <source>
        <dbReference type="PROSITE-ProRule" id="PRU00169"/>
    </source>
</evidence>
<keyword evidence="1" id="KW-0597">Phosphoprotein</keyword>
<dbReference type="PANTHER" id="PTHR33121:SF70">
    <property type="entry name" value="SIGNALING PROTEIN YKOW"/>
    <property type="match status" value="1"/>
</dbReference>
<feature type="domain" description="Response regulatory" evidence="2">
    <location>
        <begin position="18"/>
        <end position="142"/>
    </location>
</feature>
<keyword evidence="5" id="KW-1185">Reference proteome</keyword>
<dbReference type="CDD" id="cd01948">
    <property type="entry name" value="EAL"/>
    <property type="match status" value="1"/>
</dbReference>
<dbReference type="InterPro" id="IPR001633">
    <property type="entry name" value="EAL_dom"/>
</dbReference>
<sequence length="446" mass="47345">MSPSSPMPEPLSTLPPWQVLLVDDEPAVHDVTRLVLRDLSFGGRPVVFHSAYSGEQCLAHLSAHPDTALVLLDVVMETDQAGLEVVHRIRRELRNADVQIVLRTGHPGMAPEAEVVLDYEINGYFVKTELTARKLASVVIAGLRSYQYVRALQQAHLPPPAAAPTHDPRTEEDVARALRERRYRLQAQCQVDLARGTVAAVALLPEWPQADGWLPHAALATRLRGTALLEPMHAALLRDACALAGAWRAAPLRPRAAGEAAAAAAEPPPRISVPVLLPAAGAGAILQALPEQVRQALDEAGLPAGALDLLLSGHLPDGSGAWDMPGGDAETARLACSRLRDQGVTITLGDVGSGPISLAHLRRLQPDRMQIARSHVDGVAADPERSAIARAVIALAHTLGVQSLADGIASAADLEFFKWEGCDQGQGDLLGPPCPVAEWLHAPPAG</sequence>
<protein>
    <recommendedName>
        <fullName evidence="6">EAL domain-containing protein</fullName>
    </recommendedName>
</protein>
<dbReference type="RefSeq" id="WP_071038618.1">
    <property type="nucleotide sequence ID" value="NZ_CP017755.1"/>
</dbReference>
<name>A0ABN4TY59_9BURK</name>
<feature type="domain" description="EAL" evidence="3">
    <location>
        <begin position="167"/>
        <end position="446"/>
    </location>
</feature>
<dbReference type="InterPro" id="IPR035919">
    <property type="entry name" value="EAL_sf"/>
</dbReference>
<dbReference type="InterPro" id="IPR050706">
    <property type="entry name" value="Cyclic-di-GMP_PDE-like"/>
</dbReference>
<organism evidence="4 5">
    <name type="scientific">Cupriavidus malaysiensis</name>
    <dbReference type="NCBI Taxonomy" id="367825"/>
    <lineage>
        <taxon>Bacteria</taxon>
        <taxon>Pseudomonadati</taxon>
        <taxon>Pseudomonadota</taxon>
        <taxon>Betaproteobacteria</taxon>
        <taxon>Burkholderiales</taxon>
        <taxon>Burkholderiaceae</taxon>
        <taxon>Cupriavidus</taxon>
    </lineage>
</organism>
<accession>A0ABN4TY59</accession>
<gene>
    <name evidence="4" type="ORF">BKK80_29830</name>
</gene>
<dbReference type="SUPFAM" id="SSF52172">
    <property type="entry name" value="CheY-like"/>
    <property type="match status" value="1"/>
</dbReference>
<feature type="modified residue" description="4-aspartylphosphate" evidence="1">
    <location>
        <position position="73"/>
    </location>
</feature>
<dbReference type="Pfam" id="PF00563">
    <property type="entry name" value="EAL"/>
    <property type="match status" value="1"/>
</dbReference>
<dbReference type="InterPro" id="IPR011006">
    <property type="entry name" value="CheY-like_superfamily"/>
</dbReference>
<dbReference type="Pfam" id="PF00072">
    <property type="entry name" value="Response_reg"/>
    <property type="match status" value="1"/>
</dbReference>
<dbReference type="SMART" id="SM00052">
    <property type="entry name" value="EAL"/>
    <property type="match status" value="1"/>
</dbReference>
<evidence type="ECO:0000259" key="2">
    <source>
        <dbReference type="PROSITE" id="PS50110"/>
    </source>
</evidence>
<dbReference type="EMBL" id="CP017755">
    <property type="protein sequence ID" value="AOZ09891.1"/>
    <property type="molecule type" value="Genomic_DNA"/>
</dbReference>
<dbReference type="PROSITE" id="PS50883">
    <property type="entry name" value="EAL"/>
    <property type="match status" value="1"/>
</dbReference>
<evidence type="ECO:0000313" key="5">
    <source>
        <dbReference type="Proteomes" id="UP000177515"/>
    </source>
</evidence>
<dbReference type="CDD" id="cd00156">
    <property type="entry name" value="REC"/>
    <property type="match status" value="1"/>
</dbReference>
<reference evidence="4 5" key="1">
    <citation type="submission" date="2016-10" db="EMBL/GenBank/DDBJ databases">
        <title>Complete genome sequences of three Cupriavidus strains isolated from various Malaysian environments.</title>
        <authorList>
            <person name="Abdullah A.A.-A."/>
            <person name="Shafie N.A.H."/>
            <person name="Lau N.S."/>
        </authorList>
    </citation>
    <scope>NUCLEOTIDE SEQUENCE [LARGE SCALE GENOMIC DNA]</scope>
    <source>
        <strain evidence="4 5">USMAA1020</strain>
    </source>
</reference>
<dbReference type="PANTHER" id="PTHR33121">
    <property type="entry name" value="CYCLIC DI-GMP PHOSPHODIESTERASE PDEF"/>
    <property type="match status" value="1"/>
</dbReference>
<dbReference type="InterPro" id="IPR001789">
    <property type="entry name" value="Sig_transdc_resp-reg_receiver"/>
</dbReference>
<dbReference type="Gene3D" id="3.40.50.2300">
    <property type="match status" value="1"/>
</dbReference>
<evidence type="ECO:0008006" key="6">
    <source>
        <dbReference type="Google" id="ProtNLM"/>
    </source>
</evidence>
<proteinExistence type="predicted"/>
<dbReference type="SMART" id="SM00448">
    <property type="entry name" value="REC"/>
    <property type="match status" value="1"/>
</dbReference>
<dbReference type="PROSITE" id="PS50110">
    <property type="entry name" value="RESPONSE_REGULATORY"/>
    <property type="match status" value="1"/>
</dbReference>